<comment type="caution">
    <text evidence="1">The sequence shown here is derived from an EMBL/GenBank/DDBJ whole genome shotgun (WGS) entry which is preliminary data.</text>
</comment>
<protein>
    <submittedName>
        <fullName evidence="1">ComF family protein</fullName>
    </submittedName>
</protein>
<keyword evidence="2" id="KW-1185">Reference proteome</keyword>
<evidence type="ECO:0000313" key="1">
    <source>
        <dbReference type="EMBL" id="TGX83119.1"/>
    </source>
</evidence>
<gene>
    <name evidence="1" type="ORF">E5358_04025</name>
</gene>
<reference evidence="1" key="1">
    <citation type="submission" date="2019-04" db="EMBL/GenBank/DDBJ databases">
        <title>Microbes associate with the intestines of laboratory mice.</title>
        <authorList>
            <person name="Navarre W."/>
            <person name="Wong E."/>
            <person name="Huang K."/>
            <person name="Tropini C."/>
            <person name="Ng K."/>
            <person name="Yu B."/>
        </authorList>
    </citation>
    <scope>NUCLEOTIDE SEQUENCE</scope>
    <source>
        <strain evidence="1">NM73_A23</strain>
    </source>
</reference>
<evidence type="ECO:0000313" key="2">
    <source>
        <dbReference type="Proteomes" id="UP000308886"/>
    </source>
</evidence>
<dbReference type="EMBL" id="SRZC01000005">
    <property type="protein sequence ID" value="TGX83119.1"/>
    <property type="molecule type" value="Genomic_DNA"/>
</dbReference>
<organism evidence="1 2">
    <name type="scientific">Palleniella muris</name>
    <dbReference type="NCBI Taxonomy" id="3038145"/>
    <lineage>
        <taxon>Bacteria</taxon>
        <taxon>Pseudomonadati</taxon>
        <taxon>Bacteroidota</taxon>
        <taxon>Bacteroidia</taxon>
        <taxon>Bacteroidales</taxon>
        <taxon>Prevotellaceae</taxon>
        <taxon>Palleniella</taxon>
    </lineage>
</organism>
<accession>A0AC61QRN9</accession>
<dbReference type="Proteomes" id="UP000308886">
    <property type="component" value="Unassembled WGS sequence"/>
</dbReference>
<sequence>MNLRSIKDAIFPRTCLCCGRRLMPAERHVCLGCVAGMARPSPHTDPRDSRLARMFWNTFPVEGVAVAFQYVPDDVVHGIISRMKYYRPDADLCRYAGQLMAQEEVPARILAEGEVLLPVPVTPSRRRKRGFNQSEELCRGISEVTGLPAVMDVFTRQEYTVSQASTAHHRKTGNAGGFLLGDIGCLTERHVVLIDDIITTGATVRACLETLRDIPGIKISVLAFCRTQR</sequence>
<proteinExistence type="predicted"/>
<name>A0AC61QRN9_9BACT</name>